<sequence>MAFSGVNQFTVTATVSVICRTFSENEDKQNYTCCIQIITFNNRCRTFSENEDKQNYYFYRSCTNDCISGCTPLDDVEN</sequence>
<gene>
    <name evidence="1" type="ORF">T4D_5250</name>
</gene>
<keyword evidence="2" id="KW-1185">Reference proteome</keyword>
<name>A0A0V1FX74_TRIPS</name>
<reference evidence="1 2" key="1">
    <citation type="submission" date="2015-01" db="EMBL/GenBank/DDBJ databases">
        <title>Evolution of Trichinella species and genotypes.</title>
        <authorList>
            <person name="Korhonen P.K."/>
            <person name="Edoardo P."/>
            <person name="Giuseppe L.R."/>
            <person name="Gasser R.B."/>
        </authorList>
    </citation>
    <scope>NUCLEOTIDE SEQUENCE [LARGE SCALE GENOMIC DNA]</scope>
    <source>
        <strain evidence="1">ISS470</strain>
    </source>
</reference>
<dbReference type="EMBL" id="JYDT01000021">
    <property type="protein sequence ID" value="KRY90476.1"/>
    <property type="molecule type" value="Genomic_DNA"/>
</dbReference>
<comment type="caution">
    <text evidence="1">The sequence shown here is derived from an EMBL/GenBank/DDBJ whole genome shotgun (WGS) entry which is preliminary data.</text>
</comment>
<protein>
    <submittedName>
        <fullName evidence="1">Uncharacterized protein</fullName>
    </submittedName>
</protein>
<dbReference type="AlphaFoldDB" id="A0A0V1FX74"/>
<dbReference type="Proteomes" id="UP000054995">
    <property type="component" value="Unassembled WGS sequence"/>
</dbReference>
<evidence type="ECO:0000313" key="1">
    <source>
        <dbReference type="EMBL" id="KRY90476.1"/>
    </source>
</evidence>
<proteinExistence type="predicted"/>
<organism evidence="1 2">
    <name type="scientific">Trichinella pseudospiralis</name>
    <name type="common">Parasitic roundworm</name>
    <dbReference type="NCBI Taxonomy" id="6337"/>
    <lineage>
        <taxon>Eukaryota</taxon>
        <taxon>Metazoa</taxon>
        <taxon>Ecdysozoa</taxon>
        <taxon>Nematoda</taxon>
        <taxon>Enoplea</taxon>
        <taxon>Dorylaimia</taxon>
        <taxon>Trichinellida</taxon>
        <taxon>Trichinellidae</taxon>
        <taxon>Trichinella</taxon>
    </lineage>
</organism>
<dbReference type="OrthoDB" id="5916930at2759"/>
<accession>A0A0V1FX74</accession>
<evidence type="ECO:0000313" key="2">
    <source>
        <dbReference type="Proteomes" id="UP000054995"/>
    </source>
</evidence>